<dbReference type="Proteomes" id="UP000005940">
    <property type="component" value="Chromosome"/>
</dbReference>
<proteinExistence type="predicted"/>
<protein>
    <submittedName>
        <fullName evidence="1">Uncharacterized protein</fullName>
    </submittedName>
</protein>
<evidence type="ECO:0000313" key="2">
    <source>
        <dbReference type="Proteomes" id="UP000005940"/>
    </source>
</evidence>
<dbReference type="EMBL" id="CP029159">
    <property type="protein sequence ID" value="QKM67836.1"/>
    <property type="molecule type" value="Genomic_DNA"/>
</dbReference>
<dbReference type="AlphaFoldDB" id="A0A7G3UBW9"/>
<sequence>MNSTVGPPGRPLVPYITAWSSETMTQPLVITKDAGIGYADETPYDRDRDGVLWMRELSSPGRGKPQFGRVHPMRQRRAVRRLLCQVCGQPADRNEQGILWLLNGTDDEDLTTTHPPVCAPCAALAVRACPSLRRQHALVRARVCVPFGVHGALHRPGLPHPLPDTGGGLAYGDPRIRWMRAAQLIVRLEGATEINP</sequence>
<gene>
    <name evidence="1" type="ORF">STSU_012300</name>
</gene>
<dbReference type="RefSeq" id="WP_040914652.1">
    <property type="nucleotide sequence ID" value="NZ_CP029159.1"/>
</dbReference>
<evidence type="ECO:0000313" key="1">
    <source>
        <dbReference type="EMBL" id="QKM67836.1"/>
    </source>
</evidence>
<accession>A0A7G3UBW9</accession>
<organism evidence="1 2">
    <name type="scientific">Streptomyces tsukubensis (strain DSM 42081 / NBRC 108919 / NRRL 18488 / 9993)</name>
    <dbReference type="NCBI Taxonomy" id="1114943"/>
    <lineage>
        <taxon>Bacteria</taxon>
        <taxon>Bacillati</taxon>
        <taxon>Actinomycetota</taxon>
        <taxon>Actinomycetes</taxon>
        <taxon>Kitasatosporales</taxon>
        <taxon>Streptomycetaceae</taxon>
        <taxon>Streptomyces</taxon>
    </lineage>
</organism>
<name>A0A7G3UBW9_STRT9</name>
<reference evidence="1 2" key="1">
    <citation type="journal article" date="2012" name="J. Bacteriol.">
        <title>Draft genome of Streptomyces tsukubaensis NRRL 18488, the producer of the clinically important immunosuppressant tacrolimus (FK506).</title>
        <authorList>
            <person name="Barreiro C."/>
            <person name="Prieto C."/>
            <person name="Sola-Landa A."/>
            <person name="Solera E."/>
            <person name="Martinez-Castro M."/>
            <person name="Perez-Redondo R."/>
            <person name="Garcia-Estrada C."/>
            <person name="Aparicio J.F."/>
            <person name="Fernandez-Martinez L.T."/>
            <person name="Santos-Aberturas J."/>
            <person name="Salehi-Najafabadi Z."/>
            <person name="Rodriguez-Garcia A."/>
            <person name="Tauch A."/>
            <person name="Martin J.F."/>
        </authorList>
    </citation>
    <scope>NUCLEOTIDE SEQUENCE [LARGE SCALE GENOMIC DNA]</scope>
    <source>
        <strain evidence="2">DSM 42081 / NBRC 108919 / NRRL 18488 / 9993</strain>
    </source>
</reference>
<keyword evidence="2" id="KW-1185">Reference proteome</keyword>